<feature type="transmembrane region" description="Helical" evidence="1">
    <location>
        <begin position="38"/>
        <end position="58"/>
    </location>
</feature>
<reference evidence="3" key="1">
    <citation type="submission" date="2012-06" db="EMBL/GenBank/DDBJ databases">
        <title>The complete genome of Flexibacter litoralis DSM 6794.</title>
        <authorList>
            <person name="Lucas S."/>
            <person name="Copeland A."/>
            <person name="Lapidus A."/>
            <person name="Glavina del Rio T."/>
            <person name="Dalin E."/>
            <person name="Tice H."/>
            <person name="Bruce D."/>
            <person name="Goodwin L."/>
            <person name="Pitluck S."/>
            <person name="Peters L."/>
            <person name="Ovchinnikova G."/>
            <person name="Lu M."/>
            <person name="Kyrpides N."/>
            <person name="Mavromatis K."/>
            <person name="Ivanova N."/>
            <person name="Brettin T."/>
            <person name="Detter J.C."/>
            <person name="Han C."/>
            <person name="Larimer F."/>
            <person name="Land M."/>
            <person name="Hauser L."/>
            <person name="Markowitz V."/>
            <person name="Cheng J.-F."/>
            <person name="Hugenholtz P."/>
            <person name="Woyke T."/>
            <person name="Wu D."/>
            <person name="Spring S."/>
            <person name="Lang E."/>
            <person name="Kopitz M."/>
            <person name="Brambilla E."/>
            <person name="Klenk H.-P."/>
            <person name="Eisen J.A."/>
        </authorList>
    </citation>
    <scope>NUCLEOTIDE SEQUENCE [LARGE SCALE GENOMIC DNA]</scope>
    <source>
        <strain evidence="3">ATCC 23117 / DSM 6794 / NBRC 15988 / NCIMB 1366 / Sio-4</strain>
    </source>
</reference>
<evidence type="ECO:0000256" key="1">
    <source>
        <dbReference type="SAM" id="Phobius"/>
    </source>
</evidence>
<dbReference type="Proteomes" id="UP000006054">
    <property type="component" value="Chromosome"/>
</dbReference>
<dbReference type="KEGG" id="fli:Fleli_3399"/>
<dbReference type="HOGENOM" id="CLU_2897581_0_0_10"/>
<dbReference type="STRING" id="880071.Fleli_3399"/>
<feature type="transmembrane region" description="Helical" evidence="1">
    <location>
        <begin position="7"/>
        <end position="26"/>
    </location>
</feature>
<evidence type="ECO:0000313" key="3">
    <source>
        <dbReference type="Proteomes" id="UP000006054"/>
    </source>
</evidence>
<name>I4AP36_BERLS</name>
<sequence precursor="true">MKLVRNLLILAALMIVLFNYPLLGMFNKIKWVEKVPTTFFYLFGVWFVSVFLLMFIIYQWKR</sequence>
<gene>
    <name evidence="2" type="ordered locus">Fleli_3399</name>
</gene>
<keyword evidence="1" id="KW-0472">Membrane</keyword>
<protein>
    <submittedName>
        <fullName evidence="2">Uncharacterized protein</fullName>
    </submittedName>
</protein>
<organism evidence="2 3">
    <name type="scientific">Bernardetia litoralis (strain ATCC 23117 / DSM 6794 / NBRC 15988 / NCIMB 1366 / Fx l1 / Sio-4)</name>
    <name type="common">Flexibacter litoralis</name>
    <dbReference type="NCBI Taxonomy" id="880071"/>
    <lineage>
        <taxon>Bacteria</taxon>
        <taxon>Pseudomonadati</taxon>
        <taxon>Bacteroidota</taxon>
        <taxon>Cytophagia</taxon>
        <taxon>Cytophagales</taxon>
        <taxon>Bernardetiaceae</taxon>
        <taxon>Bernardetia</taxon>
    </lineage>
</organism>
<keyword evidence="1" id="KW-0812">Transmembrane</keyword>
<dbReference type="AlphaFoldDB" id="I4AP36"/>
<keyword evidence="3" id="KW-1185">Reference proteome</keyword>
<proteinExistence type="predicted"/>
<accession>I4AP36</accession>
<dbReference type="RefSeq" id="WP_014799147.1">
    <property type="nucleotide sequence ID" value="NC_018018.1"/>
</dbReference>
<evidence type="ECO:0000313" key="2">
    <source>
        <dbReference type="EMBL" id="AFM05721.1"/>
    </source>
</evidence>
<dbReference type="EMBL" id="CP003345">
    <property type="protein sequence ID" value="AFM05721.1"/>
    <property type="molecule type" value="Genomic_DNA"/>
</dbReference>
<keyword evidence="1" id="KW-1133">Transmembrane helix</keyword>